<dbReference type="EMBL" id="JAVHJL010000002">
    <property type="protein sequence ID" value="KAK6510256.1"/>
    <property type="molecule type" value="Genomic_DNA"/>
</dbReference>
<evidence type="ECO:0008006" key="4">
    <source>
        <dbReference type="Google" id="ProtNLM"/>
    </source>
</evidence>
<feature type="compositionally biased region" description="Basic residues" evidence="1">
    <location>
        <begin position="80"/>
        <end position="89"/>
    </location>
</feature>
<feature type="region of interest" description="Disordered" evidence="1">
    <location>
        <begin position="64"/>
        <end position="104"/>
    </location>
</feature>
<evidence type="ECO:0000313" key="3">
    <source>
        <dbReference type="Proteomes" id="UP001370758"/>
    </source>
</evidence>
<feature type="region of interest" description="Disordered" evidence="1">
    <location>
        <begin position="153"/>
        <end position="213"/>
    </location>
</feature>
<dbReference type="AlphaFoldDB" id="A0AAV9WM08"/>
<keyword evidence="3" id="KW-1185">Reference proteome</keyword>
<comment type="caution">
    <text evidence="2">The sequence shown here is derived from an EMBL/GenBank/DDBJ whole genome shotgun (WGS) entry which is preliminary data.</text>
</comment>
<feature type="compositionally biased region" description="Basic and acidic residues" evidence="1">
    <location>
        <begin position="181"/>
        <end position="192"/>
    </location>
</feature>
<feature type="region of interest" description="Disordered" evidence="1">
    <location>
        <begin position="259"/>
        <end position="300"/>
    </location>
</feature>
<evidence type="ECO:0000256" key="1">
    <source>
        <dbReference type="SAM" id="MobiDB-lite"/>
    </source>
</evidence>
<feature type="compositionally biased region" description="Basic and acidic residues" evidence="1">
    <location>
        <begin position="317"/>
        <end position="326"/>
    </location>
</feature>
<dbReference type="Proteomes" id="UP001370758">
    <property type="component" value="Unassembled WGS sequence"/>
</dbReference>
<evidence type="ECO:0000313" key="2">
    <source>
        <dbReference type="EMBL" id="KAK6510256.1"/>
    </source>
</evidence>
<protein>
    <recommendedName>
        <fullName evidence="4">Rrn9 domain-containing protein</fullName>
    </recommendedName>
</protein>
<feature type="compositionally biased region" description="Low complexity" evidence="1">
    <location>
        <begin position="265"/>
        <end position="278"/>
    </location>
</feature>
<reference evidence="2 3" key="1">
    <citation type="submission" date="2023-08" db="EMBL/GenBank/DDBJ databases">
        <authorList>
            <person name="Palmer J.M."/>
        </authorList>
    </citation>
    <scope>NUCLEOTIDE SEQUENCE [LARGE SCALE GENOMIC DNA]</scope>
    <source>
        <strain evidence="2 3">TWF481</strain>
    </source>
</reference>
<feature type="compositionally biased region" description="Basic residues" evidence="1">
    <location>
        <begin position="193"/>
        <end position="202"/>
    </location>
</feature>
<feature type="region of interest" description="Disordered" evidence="1">
    <location>
        <begin position="317"/>
        <end position="391"/>
    </location>
</feature>
<proteinExistence type="predicted"/>
<organism evidence="2 3">
    <name type="scientific">Arthrobotrys musiformis</name>
    <dbReference type="NCBI Taxonomy" id="47236"/>
    <lineage>
        <taxon>Eukaryota</taxon>
        <taxon>Fungi</taxon>
        <taxon>Dikarya</taxon>
        <taxon>Ascomycota</taxon>
        <taxon>Pezizomycotina</taxon>
        <taxon>Orbiliomycetes</taxon>
        <taxon>Orbiliales</taxon>
        <taxon>Orbiliaceae</taxon>
        <taxon>Arthrobotrys</taxon>
    </lineage>
</organism>
<sequence>MLLIFETGVGPSPAKMVAIRKIATAAVAVTSTATTTTNDTNADTGTAPPQTSVTACVTLRRSSRLAGSALPRNPAPAISNKRRAPKRKPQNTLGLEPSEPTAPTATTAQIIETFPRLSGMFLDQSVEGADVEPEIAFVGGDIFSYAAGRQRELAEARKAPPPKKRKSGPKRKRPDDNDDANEGRDVVRDNPRKRSCRSRYRPGNRYPIAAGPPAGTAARIQYLMDEHRWPEQINGDNARIHLWDHQYELRVATHCPASRLPAPPQTTTGPPTSATKATLTANPEADAGEPRTQREQGWVHRHTVQIKSLRDGVVKDIKMSSRDQQGERGGTLRSWRIRSNGESAVPTAMGLPKQGEKRKRSPTAEERVMAAPTESEPAASQRGRSKRRRQG</sequence>
<accession>A0AAV9WM08</accession>
<gene>
    <name evidence="2" type="ORF">TWF481_004973</name>
</gene>
<feature type="compositionally biased region" description="Basic and acidic residues" evidence="1">
    <location>
        <begin position="288"/>
        <end position="298"/>
    </location>
</feature>
<name>A0AAV9WM08_9PEZI</name>
<feature type="compositionally biased region" description="Basic residues" evidence="1">
    <location>
        <begin position="160"/>
        <end position="172"/>
    </location>
</feature>